<evidence type="ECO:0000256" key="1">
    <source>
        <dbReference type="ARBA" id="ARBA00006739"/>
    </source>
</evidence>
<dbReference type="PANTHER" id="PTHR43179">
    <property type="entry name" value="RHAMNOSYLTRANSFERASE WBBL"/>
    <property type="match status" value="1"/>
</dbReference>
<dbReference type="Proteomes" id="UP000193083">
    <property type="component" value="Unassembled WGS sequence"/>
</dbReference>
<dbReference type="EMBL" id="FXBL01000004">
    <property type="protein sequence ID" value="SMH39211.1"/>
    <property type="molecule type" value="Genomic_DNA"/>
</dbReference>
<accession>A0A1X7NNR8</accession>
<keyword evidence="6" id="KW-1185">Reference proteome</keyword>
<dbReference type="InterPro" id="IPR001173">
    <property type="entry name" value="Glyco_trans_2-like"/>
</dbReference>
<evidence type="ECO:0000256" key="3">
    <source>
        <dbReference type="ARBA" id="ARBA00022679"/>
    </source>
</evidence>
<protein>
    <submittedName>
        <fullName evidence="5">Glycosyltransferase, GT2 family</fullName>
    </submittedName>
</protein>
<keyword evidence="3 5" id="KW-0808">Transferase</keyword>
<dbReference type="CDD" id="cd00761">
    <property type="entry name" value="Glyco_tranf_GTA_type"/>
    <property type="match status" value="1"/>
</dbReference>
<feature type="domain" description="Glycosyltransferase 2-like" evidence="4">
    <location>
        <begin position="45"/>
        <end position="191"/>
    </location>
</feature>
<evidence type="ECO:0000259" key="4">
    <source>
        <dbReference type="Pfam" id="PF00535"/>
    </source>
</evidence>
<evidence type="ECO:0000256" key="2">
    <source>
        <dbReference type="ARBA" id="ARBA00022676"/>
    </source>
</evidence>
<dbReference type="Pfam" id="PF00535">
    <property type="entry name" value="Glycos_transf_2"/>
    <property type="match status" value="1"/>
</dbReference>
<keyword evidence="2" id="KW-0328">Glycosyltransferase</keyword>
<evidence type="ECO:0000313" key="6">
    <source>
        <dbReference type="Proteomes" id="UP000193083"/>
    </source>
</evidence>
<sequence>MALCDTKTVFKRTHCADMNPRPSDPPISLIARSPGLDAQAVDVVVTMPTFRRPKQVLETLASLERQRTQRRFAVIVMENDAEGREGVTAAGPWFESGRIPGLLIIAHERGNCSAYNAGWLTALIQFPTFRHLLVIDDDEIADPDWLERMCRAAETLPADIVGGPQLPVFDNPAHQHWESHPVFSTPYKTSGLVPALYSSGNLLIGRHVLEKMGSPFLELAFNFMGGGDSDFLSRSAAAGFRLGWCAEAPVYEAVPERRVEADWIRARALRNGVISTLVEKRKRAADPFGRAKVAARSLALLGASPLRAAARYASTGSASIALYPIYVALGRIGAEFGYANEQYRTPEKN</sequence>
<comment type="similarity">
    <text evidence="1">Belongs to the glycosyltransferase 2 family.</text>
</comment>
<dbReference type="GO" id="GO:0016757">
    <property type="term" value="F:glycosyltransferase activity"/>
    <property type="evidence" value="ECO:0007669"/>
    <property type="project" value="UniProtKB-KW"/>
</dbReference>
<proteinExistence type="inferred from homology"/>
<dbReference type="AlphaFoldDB" id="A0A1X7NNR8"/>
<gene>
    <name evidence="5" type="ORF">SAMN02982922_2139</name>
</gene>
<reference evidence="5 6" key="1">
    <citation type="submission" date="2017-04" db="EMBL/GenBank/DDBJ databases">
        <authorList>
            <person name="Afonso C.L."/>
            <person name="Miller P.J."/>
            <person name="Scott M.A."/>
            <person name="Spackman E."/>
            <person name="Goraichik I."/>
            <person name="Dimitrov K.M."/>
            <person name="Suarez D.L."/>
            <person name="Swayne D.E."/>
        </authorList>
    </citation>
    <scope>NUCLEOTIDE SEQUENCE [LARGE SCALE GENOMIC DNA]</scope>
    <source>
        <strain evidence="5 6">B5P</strain>
    </source>
</reference>
<dbReference type="InterPro" id="IPR029044">
    <property type="entry name" value="Nucleotide-diphossugar_trans"/>
</dbReference>
<dbReference type="SUPFAM" id="SSF53448">
    <property type="entry name" value="Nucleotide-diphospho-sugar transferases"/>
    <property type="match status" value="1"/>
</dbReference>
<evidence type="ECO:0000313" key="5">
    <source>
        <dbReference type="EMBL" id="SMH39211.1"/>
    </source>
</evidence>
<name>A0A1X7NNR8_9HYPH</name>
<dbReference type="PANTHER" id="PTHR43179:SF12">
    <property type="entry name" value="GALACTOFURANOSYLTRANSFERASE GLFT2"/>
    <property type="match status" value="1"/>
</dbReference>
<dbReference type="Gene3D" id="3.90.550.10">
    <property type="entry name" value="Spore Coat Polysaccharide Biosynthesis Protein SpsA, Chain A"/>
    <property type="match status" value="1"/>
</dbReference>
<organism evidence="5 6">
    <name type="scientific">Mesorhizobium australicum</name>
    <dbReference type="NCBI Taxonomy" id="536018"/>
    <lineage>
        <taxon>Bacteria</taxon>
        <taxon>Pseudomonadati</taxon>
        <taxon>Pseudomonadota</taxon>
        <taxon>Alphaproteobacteria</taxon>
        <taxon>Hyphomicrobiales</taxon>
        <taxon>Phyllobacteriaceae</taxon>
        <taxon>Mesorhizobium</taxon>
    </lineage>
</organism>